<dbReference type="NCBIfam" id="TIGR00254">
    <property type="entry name" value="GGDEF"/>
    <property type="match status" value="1"/>
</dbReference>
<dbReference type="Gene3D" id="3.40.190.10">
    <property type="entry name" value="Periplasmic binding protein-like II"/>
    <property type="match status" value="2"/>
</dbReference>
<dbReference type="EMBL" id="FOTW01000008">
    <property type="protein sequence ID" value="SFL82316.1"/>
    <property type="molecule type" value="Genomic_DNA"/>
</dbReference>
<keyword evidence="1" id="KW-1133">Transmembrane helix</keyword>
<dbReference type="PROSITE" id="PS50887">
    <property type="entry name" value="GGDEF"/>
    <property type="match status" value="1"/>
</dbReference>
<dbReference type="Pfam" id="PF00990">
    <property type="entry name" value="GGDEF"/>
    <property type="match status" value="1"/>
</dbReference>
<evidence type="ECO:0000256" key="2">
    <source>
        <dbReference type="SAM" id="SignalP"/>
    </source>
</evidence>
<evidence type="ECO:0000313" key="4">
    <source>
        <dbReference type="EMBL" id="SFL82316.1"/>
    </source>
</evidence>
<dbReference type="InterPro" id="IPR052163">
    <property type="entry name" value="DGC-Regulatory_Protein"/>
</dbReference>
<name>A0A1I4KUK4_9BURK</name>
<dbReference type="SMART" id="SM00267">
    <property type="entry name" value="GGDEF"/>
    <property type="match status" value="1"/>
</dbReference>
<dbReference type="CDD" id="cd01949">
    <property type="entry name" value="GGDEF"/>
    <property type="match status" value="1"/>
</dbReference>
<keyword evidence="1" id="KW-0812">Transmembrane</keyword>
<feature type="chain" id="PRO_5011756569" evidence="2">
    <location>
        <begin position="23"/>
        <end position="527"/>
    </location>
</feature>
<dbReference type="SUPFAM" id="SSF53850">
    <property type="entry name" value="Periplasmic binding protein-like II"/>
    <property type="match status" value="1"/>
</dbReference>
<dbReference type="AlphaFoldDB" id="A0A1I4KUK4"/>
<organism evidence="4 5">
    <name type="scientific">Rugamonas rubra</name>
    <dbReference type="NCBI Taxonomy" id="758825"/>
    <lineage>
        <taxon>Bacteria</taxon>
        <taxon>Pseudomonadati</taxon>
        <taxon>Pseudomonadota</taxon>
        <taxon>Betaproteobacteria</taxon>
        <taxon>Burkholderiales</taxon>
        <taxon>Oxalobacteraceae</taxon>
        <taxon>Telluria group</taxon>
        <taxon>Rugamonas</taxon>
    </lineage>
</organism>
<keyword evidence="1" id="KW-0472">Membrane</keyword>
<dbReference type="InterPro" id="IPR043128">
    <property type="entry name" value="Rev_trsase/Diguanyl_cyclase"/>
</dbReference>
<keyword evidence="2" id="KW-0732">Signal</keyword>
<sequence length="527" mass="57446">MPYRFLLACCLTLAALAAPAHALDAVTLQLKWSHAFQFAGYYAAQQLGYYREAGLDVRIEAGGGGVDTLQRVLDGRAQFGVGTSSLLLARKAGKPVVALAVIFQHSPSVLLVAQSAMHSGPRDLVGKRVMVEPQSEELLAYLRQQGIGAEQLVQLPHSQKTQDLIDGKVDAMTAYSTTEPYLLERAGFAYRLLSPLAAGIDFYGDNLFTTEAEIAAHPARVQAFRQASLRGWEYAVAHPQEVVEMMLKHYPGPHSREFYLYEAAAMKPLMRTDLIEVGYMNPVRWLHIADTYADLGLLPRGFSLRGFLYQPDAKADLSWLFAAAALLGLTGTIALYIHRVNRRLARALAASKQAEQALRHMAQHDSLTGLANRALFADRLEQALAGARRDQQHLALLFIDLDGFKPVNDQFGHGVGDLLLKEVAQRLLRSVRHSDSVARIGGDEFVVLLRHVGSAHAALAMGDKLCAALRPGYQIDGHHIDISASIGIAVYPEHGADQTALSKHADSAMYAAKKAGRDRGALYQAAG</sequence>
<evidence type="ECO:0000313" key="5">
    <source>
        <dbReference type="Proteomes" id="UP000199470"/>
    </source>
</evidence>
<proteinExistence type="predicted"/>
<dbReference type="GO" id="GO:0003824">
    <property type="term" value="F:catalytic activity"/>
    <property type="evidence" value="ECO:0007669"/>
    <property type="project" value="UniProtKB-ARBA"/>
</dbReference>
<dbReference type="PANTHER" id="PTHR46663:SF2">
    <property type="entry name" value="GGDEF DOMAIN-CONTAINING PROTEIN"/>
    <property type="match status" value="1"/>
</dbReference>
<dbReference type="FunFam" id="3.30.70.270:FF:000001">
    <property type="entry name" value="Diguanylate cyclase domain protein"/>
    <property type="match status" value="1"/>
</dbReference>
<feature type="domain" description="GGDEF" evidence="3">
    <location>
        <begin position="392"/>
        <end position="525"/>
    </location>
</feature>
<feature type="transmembrane region" description="Helical" evidence="1">
    <location>
        <begin position="317"/>
        <end position="337"/>
    </location>
</feature>
<dbReference type="InterPro" id="IPR029787">
    <property type="entry name" value="Nucleotide_cyclase"/>
</dbReference>
<dbReference type="Gene3D" id="3.30.70.270">
    <property type="match status" value="1"/>
</dbReference>
<dbReference type="Proteomes" id="UP000199470">
    <property type="component" value="Unassembled WGS sequence"/>
</dbReference>
<protein>
    <submittedName>
        <fullName evidence="4">Diguanylate cyclase (GGDEF) domain-containing protein</fullName>
    </submittedName>
</protein>
<dbReference type="PANTHER" id="PTHR46663">
    <property type="entry name" value="DIGUANYLATE CYCLASE DGCT-RELATED"/>
    <property type="match status" value="1"/>
</dbReference>
<dbReference type="STRING" id="758825.SAMN02982985_01638"/>
<dbReference type="InterPro" id="IPR015168">
    <property type="entry name" value="SsuA/THI5"/>
</dbReference>
<evidence type="ECO:0000259" key="3">
    <source>
        <dbReference type="PROSITE" id="PS50887"/>
    </source>
</evidence>
<keyword evidence="5" id="KW-1185">Reference proteome</keyword>
<dbReference type="RefSeq" id="WP_245774156.1">
    <property type="nucleotide sequence ID" value="NZ_FOTW01000008.1"/>
</dbReference>
<gene>
    <name evidence="4" type="ORF">SAMN02982985_01638</name>
</gene>
<feature type="signal peptide" evidence="2">
    <location>
        <begin position="1"/>
        <end position="22"/>
    </location>
</feature>
<dbReference type="SUPFAM" id="SSF55073">
    <property type="entry name" value="Nucleotide cyclase"/>
    <property type="match status" value="1"/>
</dbReference>
<reference evidence="4 5" key="1">
    <citation type="submission" date="2016-10" db="EMBL/GenBank/DDBJ databases">
        <authorList>
            <person name="de Groot N.N."/>
        </authorList>
    </citation>
    <scope>NUCLEOTIDE SEQUENCE [LARGE SCALE GENOMIC DNA]</scope>
    <source>
        <strain evidence="4 5">ATCC 43154</strain>
    </source>
</reference>
<dbReference type="Pfam" id="PF09084">
    <property type="entry name" value="NMT1"/>
    <property type="match status" value="1"/>
</dbReference>
<dbReference type="InterPro" id="IPR000160">
    <property type="entry name" value="GGDEF_dom"/>
</dbReference>
<accession>A0A1I4KUK4</accession>
<evidence type="ECO:0000256" key="1">
    <source>
        <dbReference type="SAM" id="Phobius"/>
    </source>
</evidence>